<dbReference type="SUPFAM" id="SSF55811">
    <property type="entry name" value="Nudix"/>
    <property type="match status" value="1"/>
</dbReference>
<dbReference type="GO" id="GO:0006753">
    <property type="term" value="P:nucleoside phosphate metabolic process"/>
    <property type="evidence" value="ECO:0007669"/>
    <property type="project" value="TreeGrafter"/>
</dbReference>
<evidence type="ECO:0000259" key="9">
    <source>
        <dbReference type="PROSITE" id="PS51462"/>
    </source>
</evidence>
<dbReference type="PANTHER" id="PTHR11839:SF18">
    <property type="entry name" value="NUDIX HYDROLASE DOMAIN-CONTAINING PROTEIN"/>
    <property type="match status" value="1"/>
</dbReference>
<comment type="cofactor">
    <cofactor evidence="2">
        <name>Mg(2+)</name>
        <dbReference type="ChEBI" id="CHEBI:18420"/>
    </cofactor>
</comment>
<proteinExistence type="inferred from homology"/>
<dbReference type="EMBL" id="FMXN01000003">
    <property type="protein sequence ID" value="SDB19995.1"/>
    <property type="molecule type" value="Genomic_DNA"/>
</dbReference>
<protein>
    <recommendedName>
        <fullName evidence="4">GDP-mannose pyrophosphatase</fullName>
    </recommendedName>
    <alternativeName>
        <fullName evidence="6">GDP-mannose hydrolase</fullName>
    </alternativeName>
    <alternativeName>
        <fullName evidence="7">GDPMK</fullName>
    </alternativeName>
</protein>
<dbReference type="GO" id="GO:0019693">
    <property type="term" value="P:ribose phosphate metabolic process"/>
    <property type="evidence" value="ECO:0007669"/>
    <property type="project" value="TreeGrafter"/>
</dbReference>
<keyword evidence="8" id="KW-0472">Membrane</keyword>
<sequence length="172" mass="19158">MTAKTVYQNPWFEVVQDGRWHYIYEPNAQQGAVIIARQEQEFILVRVPRHAQQSLQLEFPRGYGEPNEPAVHAAVRELREETGFTVAPDTLIELGQVRPNTAILASRLPVFYVDIPPGQVPEPHDEEAVAVVRLTGEQLDQQIAAGAISCGITLAALQLLYVKQRTDFSANG</sequence>
<evidence type="ECO:0000256" key="6">
    <source>
        <dbReference type="ARBA" id="ARBA00032162"/>
    </source>
</evidence>
<dbReference type="InterPro" id="IPR020084">
    <property type="entry name" value="NUDIX_hydrolase_CS"/>
</dbReference>
<dbReference type="Gene3D" id="3.90.79.10">
    <property type="entry name" value="Nucleoside Triphosphate Pyrophosphohydrolase"/>
    <property type="match status" value="1"/>
</dbReference>
<dbReference type="GO" id="GO:0005829">
    <property type="term" value="C:cytosol"/>
    <property type="evidence" value="ECO:0007669"/>
    <property type="project" value="TreeGrafter"/>
</dbReference>
<evidence type="ECO:0000256" key="2">
    <source>
        <dbReference type="ARBA" id="ARBA00001946"/>
    </source>
</evidence>
<comment type="catalytic activity">
    <reaction evidence="1">
        <text>GDP-alpha-D-mannose + H2O = alpha-D-mannose 1-phosphate + GMP + 2 H(+)</text>
        <dbReference type="Rhea" id="RHEA:27978"/>
        <dbReference type="ChEBI" id="CHEBI:15377"/>
        <dbReference type="ChEBI" id="CHEBI:15378"/>
        <dbReference type="ChEBI" id="CHEBI:57527"/>
        <dbReference type="ChEBI" id="CHEBI:58115"/>
        <dbReference type="ChEBI" id="CHEBI:58409"/>
    </reaction>
</comment>
<keyword evidence="11" id="KW-1185">Reference proteome</keyword>
<dbReference type="AlphaFoldDB" id="A0A1G6BH86"/>
<dbReference type="GO" id="GO:0016787">
    <property type="term" value="F:hydrolase activity"/>
    <property type="evidence" value="ECO:0007669"/>
    <property type="project" value="UniProtKB-KW"/>
</dbReference>
<dbReference type="RefSeq" id="WP_092591991.1">
    <property type="nucleotide sequence ID" value="NZ_FMXN01000003.1"/>
</dbReference>
<evidence type="ECO:0000256" key="4">
    <source>
        <dbReference type="ARBA" id="ARBA00016377"/>
    </source>
</evidence>
<evidence type="ECO:0000256" key="8">
    <source>
        <dbReference type="SAM" id="Phobius"/>
    </source>
</evidence>
<evidence type="ECO:0000256" key="3">
    <source>
        <dbReference type="ARBA" id="ARBA00007275"/>
    </source>
</evidence>
<dbReference type="PROSITE" id="PS00893">
    <property type="entry name" value="NUDIX_BOX"/>
    <property type="match status" value="1"/>
</dbReference>
<dbReference type="Pfam" id="PF00293">
    <property type="entry name" value="NUDIX"/>
    <property type="match status" value="1"/>
</dbReference>
<gene>
    <name evidence="10" type="ORF">SAMN02927930_00801</name>
</gene>
<dbReference type="Proteomes" id="UP000199626">
    <property type="component" value="Unassembled WGS sequence"/>
</dbReference>
<evidence type="ECO:0000313" key="11">
    <source>
        <dbReference type="Proteomes" id="UP000199626"/>
    </source>
</evidence>
<dbReference type="PROSITE" id="PS51462">
    <property type="entry name" value="NUDIX"/>
    <property type="match status" value="1"/>
</dbReference>
<keyword evidence="8" id="KW-0812">Transmembrane</keyword>
<dbReference type="PANTHER" id="PTHR11839">
    <property type="entry name" value="UDP/ADP-SUGAR PYROPHOSPHATASE"/>
    <property type="match status" value="1"/>
</dbReference>
<keyword evidence="8" id="KW-1133">Transmembrane helix</keyword>
<dbReference type="OrthoDB" id="177518at2"/>
<feature type="domain" description="Nudix hydrolase" evidence="9">
    <location>
        <begin position="25"/>
        <end position="156"/>
    </location>
</feature>
<dbReference type="InterPro" id="IPR015797">
    <property type="entry name" value="NUDIX_hydrolase-like_dom_sf"/>
</dbReference>
<evidence type="ECO:0000313" key="10">
    <source>
        <dbReference type="EMBL" id="SDB19995.1"/>
    </source>
</evidence>
<organism evidence="10 11">
    <name type="scientific">Pseudidiomarina indica</name>
    <dbReference type="NCBI Taxonomy" id="1159017"/>
    <lineage>
        <taxon>Bacteria</taxon>
        <taxon>Pseudomonadati</taxon>
        <taxon>Pseudomonadota</taxon>
        <taxon>Gammaproteobacteria</taxon>
        <taxon>Alteromonadales</taxon>
        <taxon>Idiomarinaceae</taxon>
        <taxon>Pseudidiomarina</taxon>
    </lineage>
</organism>
<dbReference type="CDD" id="cd03424">
    <property type="entry name" value="NUDIX_ADPRase_Nudt5_UGPPase_Nudt14"/>
    <property type="match status" value="1"/>
</dbReference>
<evidence type="ECO:0000256" key="5">
    <source>
        <dbReference type="ARBA" id="ARBA00022801"/>
    </source>
</evidence>
<reference evidence="11" key="1">
    <citation type="submission" date="2016-10" db="EMBL/GenBank/DDBJ databases">
        <authorList>
            <person name="Varghese N."/>
            <person name="Submissions S."/>
        </authorList>
    </citation>
    <scope>NUCLEOTIDE SEQUENCE [LARGE SCALE GENOMIC DNA]</scope>
    <source>
        <strain evidence="11">CGMCC 1.10824</strain>
    </source>
</reference>
<dbReference type="STRING" id="1159017.SAMN02927930_00801"/>
<name>A0A1G6BH86_9GAMM</name>
<keyword evidence="5" id="KW-0378">Hydrolase</keyword>
<dbReference type="InterPro" id="IPR000086">
    <property type="entry name" value="NUDIX_hydrolase_dom"/>
</dbReference>
<comment type="similarity">
    <text evidence="3">Belongs to the Nudix hydrolase family. NudK subfamily.</text>
</comment>
<evidence type="ECO:0000256" key="7">
    <source>
        <dbReference type="ARBA" id="ARBA00032272"/>
    </source>
</evidence>
<evidence type="ECO:0000256" key="1">
    <source>
        <dbReference type="ARBA" id="ARBA00000847"/>
    </source>
</evidence>
<feature type="transmembrane region" description="Helical" evidence="8">
    <location>
        <begin position="143"/>
        <end position="162"/>
    </location>
</feature>
<accession>A0A1G6BH86</accession>